<evidence type="ECO:0000313" key="8">
    <source>
        <dbReference type="EMBL" id="MBC2907444.1"/>
    </source>
</evidence>
<dbReference type="SUPFAM" id="SSF48056">
    <property type="entry name" value="Di-copper centre-containing domain"/>
    <property type="match status" value="1"/>
</dbReference>
<evidence type="ECO:0000256" key="2">
    <source>
        <dbReference type="ARBA" id="ARBA00009928"/>
    </source>
</evidence>
<evidence type="ECO:0000256" key="3">
    <source>
        <dbReference type="ARBA" id="ARBA00022723"/>
    </source>
</evidence>
<reference evidence="8 9" key="1">
    <citation type="submission" date="2020-08" db="EMBL/GenBank/DDBJ databases">
        <title>Streptomyces sp. PSKA01 genome sequencing and assembly.</title>
        <authorList>
            <person name="Mandal S."/>
            <person name="Maiti P.K."/>
            <person name="Das P."/>
        </authorList>
    </citation>
    <scope>NUCLEOTIDE SEQUENCE [LARGE SCALE GENOMIC DNA]</scope>
    <source>
        <strain evidence="8 9">PSKA01</strain>
    </source>
</reference>
<proteinExistence type="inferred from homology"/>
<dbReference type="InterPro" id="IPR050316">
    <property type="entry name" value="Tyrosinase/Hemocyanin"/>
</dbReference>
<comment type="caution">
    <text evidence="8">The sequence shown here is derived from an EMBL/GenBank/DDBJ whole genome shotgun (WGS) entry which is preliminary data.</text>
</comment>
<dbReference type="InterPro" id="IPR008922">
    <property type="entry name" value="Di-copper_centre_dom_sf"/>
</dbReference>
<evidence type="ECO:0000313" key="9">
    <source>
        <dbReference type="Proteomes" id="UP000584670"/>
    </source>
</evidence>
<gene>
    <name evidence="8" type="ORF">H4N64_39200</name>
</gene>
<dbReference type="EMBL" id="JACMSF010000078">
    <property type="protein sequence ID" value="MBC2907444.1"/>
    <property type="molecule type" value="Genomic_DNA"/>
</dbReference>
<sequence length="377" mass="41298">MTRTLSPGTTIMGEAAAMDIRKSAVDLTEQERDLFLEALIRLKHRPAPAGPAGASVYDQFVALHRAVMVVHPPELPAGETVNFAHWSIGFCAWHRQYVRQFEKALQAEVPGVTVPYWDWTDHAGAVDKLFTGDFLGSLNSGEPAPLTDSVLRNPVPSAERPAWWPTDLPGATGFPVHPLLEESFGTSLARGDVGAQWPPGRSHIALLEQFVLEQPGVHPFWHFWAALEEGFLATGQGGSQVFVPTHNSGHNFIGGHMSQAFSPNDPVFWLHHANVDRLWANWQGRRLATVPGSKPRDHYPPSAQLSPVDLQPAPPGHRLEDRMWPWVGSAPGYDTLVGSQVKQLLPDFSGADPVSVEDVLDTETLDAVGYRYAPPAP</sequence>
<feature type="domain" description="Tyrosinase copper-binding" evidence="7">
    <location>
        <begin position="265"/>
        <end position="276"/>
    </location>
</feature>
<dbReference type="Proteomes" id="UP000584670">
    <property type="component" value="Unassembled WGS sequence"/>
</dbReference>
<keyword evidence="9" id="KW-1185">Reference proteome</keyword>
<accession>A0A7X1JBZ8</accession>
<dbReference type="Pfam" id="PF00264">
    <property type="entry name" value="Tyrosinase"/>
    <property type="match status" value="1"/>
</dbReference>
<dbReference type="PANTHER" id="PTHR11474:SF126">
    <property type="entry name" value="TYROSINASE-LIKE PROTEIN TYR-1-RELATED"/>
    <property type="match status" value="1"/>
</dbReference>
<dbReference type="GO" id="GO:0046872">
    <property type="term" value="F:metal ion binding"/>
    <property type="evidence" value="ECO:0007669"/>
    <property type="project" value="UniProtKB-KW"/>
</dbReference>
<dbReference type="PANTHER" id="PTHR11474">
    <property type="entry name" value="TYROSINASE FAMILY MEMBER"/>
    <property type="match status" value="1"/>
</dbReference>
<evidence type="ECO:0000259" key="7">
    <source>
        <dbReference type="PROSITE" id="PS00498"/>
    </source>
</evidence>
<evidence type="ECO:0000256" key="4">
    <source>
        <dbReference type="ARBA" id="ARBA00023002"/>
    </source>
</evidence>
<organism evidence="8 9">
    <name type="scientific">Streptomyces cupreus</name>
    <dbReference type="NCBI Taxonomy" id="2759956"/>
    <lineage>
        <taxon>Bacteria</taxon>
        <taxon>Bacillati</taxon>
        <taxon>Actinomycetota</taxon>
        <taxon>Actinomycetes</taxon>
        <taxon>Kitasatosporales</taxon>
        <taxon>Streptomycetaceae</taxon>
        <taxon>Streptomyces</taxon>
    </lineage>
</organism>
<name>A0A7X1JBZ8_9ACTN</name>
<protein>
    <submittedName>
        <fullName evidence="8">Tyrosinase family protein</fullName>
    </submittedName>
</protein>
<dbReference type="Gene3D" id="1.10.1280.10">
    <property type="entry name" value="Di-copper center containing domain from catechol oxidase"/>
    <property type="match status" value="1"/>
</dbReference>
<evidence type="ECO:0000256" key="6">
    <source>
        <dbReference type="SAM" id="MobiDB-lite"/>
    </source>
</evidence>
<keyword evidence="3" id="KW-0479">Metal-binding</keyword>
<keyword evidence="5" id="KW-0186">Copper</keyword>
<keyword evidence="4" id="KW-0560">Oxidoreductase</keyword>
<dbReference type="PRINTS" id="PR00092">
    <property type="entry name" value="TYROSINASE"/>
</dbReference>
<dbReference type="GO" id="GO:0016491">
    <property type="term" value="F:oxidoreductase activity"/>
    <property type="evidence" value="ECO:0007669"/>
    <property type="project" value="UniProtKB-KW"/>
</dbReference>
<evidence type="ECO:0000256" key="1">
    <source>
        <dbReference type="ARBA" id="ARBA00001973"/>
    </source>
</evidence>
<dbReference type="AlphaFoldDB" id="A0A7X1JBZ8"/>
<feature type="region of interest" description="Disordered" evidence="6">
    <location>
        <begin position="290"/>
        <end position="314"/>
    </location>
</feature>
<dbReference type="PROSITE" id="PS00498">
    <property type="entry name" value="TYROSINASE_2"/>
    <property type="match status" value="1"/>
</dbReference>
<comment type="similarity">
    <text evidence="2">Belongs to the tyrosinase family.</text>
</comment>
<dbReference type="RefSeq" id="WP_186287392.1">
    <property type="nucleotide sequence ID" value="NZ_JACMSF010000078.1"/>
</dbReference>
<dbReference type="InterPro" id="IPR002227">
    <property type="entry name" value="Tyrosinase_Cu-bd"/>
</dbReference>
<comment type="cofactor">
    <cofactor evidence="1">
        <name>Cu(2+)</name>
        <dbReference type="ChEBI" id="CHEBI:29036"/>
    </cofactor>
</comment>
<evidence type="ECO:0000256" key="5">
    <source>
        <dbReference type="ARBA" id="ARBA00023008"/>
    </source>
</evidence>